<dbReference type="GO" id="GO:0005737">
    <property type="term" value="C:cytoplasm"/>
    <property type="evidence" value="ECO:0007669"/>
    <property type="project" value="UniProtKB-SubCell"/>
</dbReference>
<name>A0A1H7HZH2_RUMAL</name>
<dbReference type="InterPro" id="IPR002903">
    <property type="entry name" value="RsmH"/>
</dbReference>
<dbReference type="RefSeq" id="WP_074830565.1">
    <property type="nucleotide sequence ID" value="NZ_FOAT01000003.1"/>
</dbReference>
<dbReference type="InterPro" id="IPR023397">
    <property type="entry name" value="SAM-dep_MeTrfase_MraW_recog"/>
</dbReference>
<dbReference type="GO" id="GO:0071424">
    <property type="term" value="F:rRNA (cytosine-N4-)-methyltransferase activity"/>
    <property type="evidence" value="ECO:0007669"/>
    <property type="project" value="UniProtKB-UniRule"/>
</dbReference>
<evidence type="ECO:0000256" key="6">
    <source>
        <dbReference type="HAMAP-Rule" id="MF_01007"/>
    </source>
</evidence>
<dbReference type="PANTHER" id="PTHR11265:SF0">
    <property type="entry name" value="12S RRNA N4-METHYLCYTIDINE METHYLTRANSFERASE"/>
    <property type="match status" value="1"/>
</dbReference>
<keyword evidence="4 6" id="KW-0808">Transferase</keyword>
<comment type="catalytic activity">
    <reaction evidence="6">
        <text>cytidine(1402) in 16S rRNA + S-adenosyl-L-methionine = N(4)-methylcytidine(1402) in 16S rRNA + S-adenosyl-L-homocysteine + H(+)</text>
        <dbReference type="Rhea" id="RHEA:42928"/>
        <dbReference type="Rhea" id="RHEA-COMP:10286"/>
        <dbReference type="Rhea" id="RHEA-COMP:10287"/>
        <dbReference type="ChEBI" id="CHEBI:15378"/>
        <dbReference type="ChEBI" id="CHEBI:57856"/>
        <dbReference type="ChEBI" id="CHEBI:59789"/>
        <dbReference type="ChEBI" id="CHEBI:74506"/>
        <dbReference type="ChEBI" id="CHEBI:82748"/>
        <dbReference type="EC" id="2.1.1.199"/>
    </reaction>
</comment>
<evidence type="ECO:0000256" key="2">
    <source>
        <dbReference type="ARBA" id="ARBA00022552"/>
    </source>
</evidence>
<dbReference type="SUPFAM" id="SSF53335">
    <property type="entry name" value="S-adenosyl-L-methionine-dependent methyltransferases"/>
    <property type="match status" value="1"/>
</dbReference>
<dbReference type="HAMAP" id="MF_01007">
    <property type="entry name" value="16SrRNA_methyltr_H"/>
    <property type="match status" value="1"/>
</dbReference>
<dbReference type="PIRSF" id="PIRSF004486">
    <property type="entry name" value="MraW"/>
    <property type="match status" value="1"/>
</dbReference>
<comment type="similarity">
    <text evidence="1 6">Belongs to the methyltransferase superfamily. RsmH family.</text>
</comment>
<dbReference type="Pfam" id="PF01795">
    <property type="entry name" value="Methyltransf_5"/>
    <property type="match status" value="1"/>
</dbReference>
<dbReference type="GO" id="GO:0070475">
    <property type="term" value="P:rRNA base methylation"/>
    <property type="evidence" value="ECO:0007669"/>
    <property type="project" value="UniProtKB-UniRule"/>
</dbReference>
<feature type="binding site" evidence="6">
    <location>
        <position position="98"/>
    </location>
    <ligand>
        <name>S-adenosyl-L-methionine</name>
        <dbReference type="ChEBI" id="CHEBI:59789"/>
    </ligand>
</feature>
<dbReference type="NCBIfam" id="TIGR00006">
    <property type="entry name" value="16S rRNA (cytosine(1402)-N(4))-methyltransferase RsmH"/>
    <property type="match status" value="1"/>
</dbReference>
<sequence length="311" mass="34608">MEFKHVSVLLNECIEGLDIKPDGIYCDGTAGGAGHSREIAKRLTTGRLIAVDRDPEAVAVATERLSGLPATVVHGNYSELDEIFARLGLEGADGILMDLGVSSYQLDNAERGFSYHADAPLDMRMSSEGLSARDVVNGYDERTLARIIFEYGEEKFSRNIAKKIVQVREEKPIETTLELAEVIKSAVPQKVRREKNPCKKTFQAIRIEVNAELEHLSAALDKAFDLLNVGGRLCIITFHSLEDRLVKQRFKSFCQGCICPPDFPVCVCGRTPRGKLITKKPIEPTDTENEENKRAHSAKLRIIEKIKNDPQ</sequence>
<feature type="binding site" evidence="6">
    <location>
        <position position="77"/>
    </location>
    <ligand>
        <name>S-adenosyl-L-methionine</name>
        <dbReference type="ChEBI" id="CHEBI:59789"/>
    </ligand>
</feature>
<feature type="binding site" evidence="6">
    <location>
        <position position="52"/>
    </location>
    <ligand>
        <name>S-adenosyl-L-methionine</name>
        <dbReference type="ChEBI" id="CHEBI:59789"/>
    </ligand>
</feature>
<comment type="function">
    <text evidence="6">Specifically methylates the N4 position of cytidine in position 1402 (C1402) of 16S rRNA.</text>
</comment>
<evidence type="ECO:0000256" key="5">
    <source>
        <dbReference type="ARBA" id="ARBA00022691"/>
    </source>
</evidence>
<feature type="binding site" evidence="6">
    <location>
        <position position="105"/>
    </location>
    <ligand>
        <name>S-adenosyl-L-methionine</name>
        <dbReference type="ChEBI" id="CHEBI:59789"/>
    </ligand>
</feature>
<dbReference type="OrthoDB" id="9806637at2"/>
<feature type="binding site" evidence="6">
    <location>
        <begin position="33"/>
        <end position="35"/>
    </location>
    <ligand>
        <name>S-adenosyl-L-methionine</name>
        <dbReference type="ChEBI" id="CHEBI:59789"/>
    </ligand>
</feature>
<dbReference type="EC" id="2.1.1.199" evidence="6"/>
<protein>
    <recommendedName>
        <fullName evidence="6">Ribosomal RNA small subunit methyltransferase H</fullName>
        <ecNumber evidence="6">2.1.1.199</ecNumber>
    </recommendedName>
    <alternativeName>
        <fullName evidence="6">16S rRNA m(4)C1402 methyltransferase</fullName>
    </alternativeName>
    <alternativeName>
        <fullName evidence="6">rRNA (cytosine-N(4)-)-methyltransferase RsmH</fullName>
    </alternativeName>
</protein>
<keyword evidence="2 6" id="KW-0698">rRNA processing</keyword>
<dbReference type="EMBL" id="FOAT01000003">
    <property type="protein sequence ID" value="SEK55012.1"/>
    <property type="molecule type" value="Genomic_DNA"/>
</dbReference>
<accession>A0A1H7HZH2</accession>
<dbReference type="Gene3D" id="3.40.50.150">
    <property type="entry name" value="Vaccinia Virus protein VP39"/>
    <property type="match status" value="1"/>
</dbReference>
<evidence type="ECO:0000256" key="1">
    <source>
        <dbReference type="ARBA" id="ARBA00010396"/>
    </source>
</evidence>
<organism evidence="7 8">
    <name type="scientific">Ruminococcus albus</name>
    <dbReference type="NCBI Taxonomy" id="1264"/>
    <lineage>
        <taxon>Bacteria</taxon>
        <taxon>Bacillati</taxon>
        <taxon>Bacillota</taxon>
        <taxon>Clostridia</taxon>
        <taxon>Eubacteriales</taxon>
        <taxon>Oscillospiraceae</taxon>
        <taxon>Ruminococcus</taxon>
    </lineage>
</organism>
<evidence type="ECO:0000313" key="7">
    <source>
        <dbReference type="EMBL" id="SEK55012.1"/>
    </source>
</evidence>
<dbReference type="AlphaFoldDB" id="A0A1H7HZH2"/>
<dbReference type="FunFam" id="1.10.150.170:FF:000003">
    <property type="entry name" value="Ribosomal RNA small subunit methyltransferase H"/>
    <property type="match status" value="1"/>
</dbReference>
<comment type="subcellular location">
    <subcellularLocation>
        <location evidence="6">Cytoplasm</location>
    </subcellularLocation>
</comment>
<gene>
    <name evidence="6" type="primary">rsmH</name>
    <name evidence="7" type="ORF">SAMN05216469_103143</name>
</gene>
<reference evidence="7 8" key="1">
    <citation type="submission" date="2016-10" db="EMBL/GenBank/DDBJ databases">
        <authorList>
            <person name="de Groot N.N."/>
        </authorList>
    </citation>
    <scope>NUCLEOTIDE SEQUENCE [LARGE SCALE GENOMIC DNA]</scope>
    <source>
        <strain evidence="7 8">KH2T6</strain>
    </source>
</reference>
<keyword evidence="3 6" id="KW-0489">Methyltransferase</keyword>
<keyword evidence="5 6" id="KW-0949">S-adenosyl-L-methionine</keyword>
<dbReference type="Proteomes" id="UP000186015">
    <property type="component" value="Unassembled WGS sequence"/>
</dbReference>
<dbReference type="InterPro" id="IPR029063">
    <property type="entry name" value="SAM-dependent_MTases_sf"/>
</dbReference>
<evidence type="ECO:0000313" key="8">
    <source>
        <dbReference type="Proteomes" id="UP000186015"/>
    </source>
</evidence>
<evidence type="ECO:0000256" key="3">
    <source>
        <dbReference type="ARBA" id="ARBA00022603"/>
    </source>
</evidence>
<proteinExistence type="inferred from homology"/>
<dbReference type="SUPFAM" id="SSF81799">
    <property type="entry name" value="Putative methyltransferase TM0872, insert domain"/>
    <property type="match status" value="1"/>
</dbReference>
<dbReference type="Gene3D" id="1.10.150.170">
    <property type="entry name" value="Putative methyltransferase TM0872, insert domain"/>
    <property type="match status" value="1"/>
</dbReference>
<evidence type="ECO:0000256" key="4">
    <source>
        <dbReference type="ARBA" id="ARBA00022679"/>
    </source>
</evidence>
<dbReference type="PANTHER" id="PTHR11265">
    <property type="entry name" value="S-ADENOSYL-METHYLTRANSFERASE MRAW"/>
    <property type="match status" value="1"/>
</dbReference>
<keyword evidence="6" id="KW-0963">Cytoplasm</keyword>